<dbReference type="SUPFAM" id="SSF56219">
    <property type="entry name" value="DNase I-like"/>
    <property type="match status" value="1"/>
</dbReference>
<dbReference type="GO" id="GO:0004519">
    <property type="term" value="F:endonuclease activity"/>
    <property type="evidence" value="ECO:0007669"/>
    <property type="project" value="UniProtKB-KW"/>
</dbReference>
<dbReference type="InterPro" id="IPR005135">
    <property type="entry name" value="Endo/exonuclease/phosphatase"/>
</dbReference>
<dbReference type="AlphaFoldDB" id="A0A1I2GDH0"/>
<organism evidence="2 3">
    <name type="scientific">Paracidovorax wautersii</name>
    <dbReference type="NCBI Taxonomy" id="1177982"/>
    <lineage>
        <taxon>Bacteria</taxon>
        <taxon>Pseudomonadati</taxon>
        <taxon>Pseudomonadota</taxon>
        <taxon>Betaproteobacteria</taxon>
        <taxon>Burkholderiales</taxon>
        <taxon>Comamonadaceae</taxon>
        <taxon>Paracidovorax</taxon>
    </lineage>
</organism>
<dbReference type="PANTHER" id="PTHR14859">
    <property type="entry name" value="CALCOFLUOR WHITE HYPERSENSITIVE PROTEIN PRECURSOR"/>
    <property type="match status" value="1"/>
</dbReference>
<evidence type="ECO:0000259" key="1">
    <source>
        <dbReference type="Pfam" id="PF03372"/>
    </source>
</evidence>
<keyword evidence="2" id="KW-0269">Exonuclease</keyword>
<accession>A0A1I2GDH0</accession>
<keyword evidence="2" id="KW-0540">Nuclease</keyword>
<dbReference type="EMBL" id="FONX01000014">
    <property type="protein sequence ID" value="SFF15645.1"/>
    <property type="molecule type" value="Genomic_DNA"/>
</dbReference>
<keyword evidence="3" id="KW-1185">Reference proteome</keyword>
<evidence type="ECO:0000313" key="2">
    <source>
        <dbReference type="EMBL" id="SFF15645.1"/>
    </source>
</evidence>
<proteinExistence type="predicted"/>
<dbReference type="GO" id="GO:0004527">
    <property type="term" value="F:exonuclease activity"/>
    <property type="evidence" value="ECO:0007669"/>
    <property type="project" value="UniProtKB-KW"/>
</dbReference>
<keyword evidence="2" id="KW-0255">Endonuclease</keyword>
<keyword evidence="2" id="KW-0378">Hydrolase</keyword>
<dbReference type="Proteomes" id="UP000199119">
    <property type="component" value="Unassembled WGS sequence"/>
</dbReference>
<reference evidence="3" key="1">
    <citation type="submission" date="2016-10" db="EMBL/GenBank/DDBJ databases">
        <authorList>
            <person name="Varghese N."/>
            <person name="Submissions S."/>
        </authorList>
    </citation>
    <scope>NUCLEOTIDE SEQUENCE [LARGE SCALE GENOMIC DNA]</scope>
    <source>
        <strain evidence="3">DSM 27981</strain>
    </source>
</reference>
<dbReference type="Pfam" id="PF03372">
    <property type="entry name" value="Exo_endo_phos"/>
    <property type="match status" value="1"/>
</dbReference>
<dbReference type="PANTHER" id="PTHR14859:SF1">
    <property type="entry name" value="PGAP2-INTERACTING PROTEIN"/>
    <property type="match status" value="1"/>
</dbReference>
<dbReference type="Gene3D" id="3.60.10.10">
    <property type="entry name" value="Endonuclease/exonuclease/phosphatase"/>
    <property type="match status" value="1"/>
</dbReference>
<dbReference type="InterPro" id="IPR051916">
    <property type="entry name" value="GPI-anchor_lipid_remodeler"/>
</dbReference>
<dbReference type="InterPro" id="IPR036691">
    <property type="entry name" value="Endo/exonu/phosph_ase_sf"/>
</dbReference>
<name>A0A1I2GDH0_9BURK</name>
<gene>
    <name evidence="2" type="ORF">SAMN04489711_114135</name>
</gene>
<sequence length="258" mass="28905">MPGRGGWATMPAMPPSSLLRIATYNIHKGVQGVGPARRLEIHNLGLAVEQLDADIVCLQEVRKLHHRGPHQFPGWPEQPQADYLAPEGYEAVYRTNAVTRHGEHGNALLSRWPVIGHQHEDISDHRFEQRGLLHVEVDIDGLRLHAIVVHLGLVPGSRVRQVLQLHKFIEREVPAGAPLVVAGDFNDWGLQLKRMLAGFGLREYEGGEAVPTYPARLPLAQLDHVYARGLTPVGLHVPRGRAWWRMSDHLPLIAEFRL</sequence>
<dbReference type="GO" id="GO:0006506">
    <property type="term" value="P:GPI anchor biosynthetic process"/>
    <property type="evidence" value="ECO:0007669"/>
    <property type="project" value="TreeGrafter"/>
</dbReference>
<dbReference type="STRING" id="1177982.SAMN04489711_114135"/>
<evidence type="ECO:0000313" key="3">
    <source>
        <dbReference type="Proteomes" id="UP000199119"/>
    </source>
</evidence>
<protein>
    <submittedName>
        <fullName evidence="2">Metal-dependent hydrolase, endonuclease/exonuclease/phosphatase family</fullName>
    </submittedName>
</protein>
<feature type="domain" description="Endonuclease/exonuclease/phosphatase" evidence="1">
    <location>
        <begin position="22"/>
        <end position="249"/>
    </location>
</feature>
<dbReference type="GO" id="GO:0016020">
    <property type="term" value="C:membrane"/>
    <property type="evidence" value="ECO:0007669"/>
    <property type="project" value="GOC"/>
</dbReference>